<sequence>MSARGARRRFPRLLAVCLLAAASAHVSSAARAQRAPLPPVREAPPAESAPVQEPEAETIRTPPPGYENNLVRLSEVMGALSFLRALCGAPDAPEWHGRMAALIDSESRDAETRARLAGAFNQGYRGFSVTYRICTDAAQVSVARYLAEGERLSRAIAARFGG</sequence>
<keyword evidence="2" id="KW-0732">Signal</keyword>
<dbReference type="Pfam" id="PF09539">
    <property type="entry name" value="DUF2385"/>
    <property type="match status" value="1"/>
</dbReference>
<dbReference type="RefSeq" id="WP_343042606.1">
    <property type="nucleotide sequence ID" value="NZ_JAASQI010000009.1"/>
</dbReference>
<evidence type="ECO:0000256" key="2">
    <source>
        <dbReference type="SAM" id="SignalP"/>
    </source>
</evidence>
<feature type="chain" id="PRO_5046954186" evidence="2">
    <location>
        <begin position="33"/>
        <end position="162"/>
    </location>
</feature>
<evidence type="ECO:0000313" key="4">
    <source>
        <dbReference type="Proteomes" id="UP001429580"/>
    </source>
</evidence>
<feature type="region of interest" description="Disordered" evidence="1">
    <location>
        <begin position="30"/>
        <end position="65"/>
    </location>
</feature>
<dbReference type="EMBL" id="JAASQI010000009">
    <property type="protein sequence ID" value="NIJ59595.1"/>
    <property type="molecule type" value="Genomic_DNA"/>
</dbReference>
<reference evidence="3 4" key="1">
    <citation type="submission" date="2020-03" db="EMBL/GenBank/DDBJ databases">
        <title>Genomic Encyclopedia of Type Strains, Phase IV (KMG-IV): sequencing the most valuable type-strain genomes for metagenomic binning, comparative biology and taxonomic classification.</title>
        <authorList>
            <person name="Goeker M."/>
        </authorList>
    </citation>
    <scope>NUCLEOTIDE SEQUENCE [LARGE SCALE GENOMIC DNA]</scope>
    <source>
        <strain evidence="3 4">DSM 103870</strain>
    </source>
</reference>
<protein>
    <submittedName>
        <fullName evidence="3">Uncharacterized protein (TIGR02301 family)</fullName>
    </submittedName>
</protein>
<name>A0ABX0V5L0_9HYPH</name>
<evidence type="ECO:0000313" key="3">
    <source>
        <dbReference type="EMBL" id="NIJ59595.1"/>
    </source>
</evidence>
<dbReference type="InterPro" id="IPR012645">
    <property type="entry name" value="CHP02301"/>
</dbReference>
<organism evidence="3 4">
    <name type="scientific">Pseudochelatococcus lubricantis</name>
    <dbReference type="NCBI Taxonomy" id="1538102"/>
    <lineage>
        <taxon>Bacteria</taxon>
        <taxon>Pseudomonadati</taxon>
        <taxon>Pseudomonadota</taxon>
        <taxon>Alphaproteobacteria</taxon>
        <taxon>Hyphomicrobiales</taxon>
        <taxon>Chelatococcaceae</taxon>
        <taxon>Pseudochelatococcus</taxon>
    </lineage>
</organism>
<feature type="signal peptide" evidence="2">
    <location>
        <begin position="1"/>
        <end position="32"/>
    </location>
</feature>
<gene>
    <name evidence="3" type="ORF">FHS82_003453</name>
</gene>
<comment type="caution">
    <text evidence="3">The sequence shown here is derived from an EMBL/GenBank/DDBJ whole genome shotgun (WGS) entry which is preliminary data.</text>
</comment>
<accession>A0ABX0V5L0</accession>
<evidence type="ECO:0000256" key="1">
    <source>
        <dbReference type="SAM" id="MobiDB-lite"/>
    </source>
</evidence>
<proteinExistence type="predicted"/>
<keyword evidence="4" id="KW-1185">Reference proteome</keyword>
<dbReference type="Proteomes" id="UP001429580">
    <property type="component" value="Unassembled WGS sequence"/>
</dbReference>
<dbReference type="NCBIfam" id="TIGR02301">
    <property type="entry name" value="TIGR02301 family protein"/>
    <property type="match status" value="1"/>
</dbReference>